<organism evidence="1 2">
    <name type="scientific">Chryseobacterium shigense</name>
    <dbReference type="NCBI Taxonomy" id="297244"/>
    <lineage>
        <taxon>Bacteria</taxon>
        <taxon>Pseudomonadati</taxon>
        <taxon>Bacteroidota</taxon>
        <taxon>Flavobacteriia</taxon>
        <taxon>Flavobacteriales</taxon>
        <taxon>Weeksellaceae</taxon>
        <taxon>Chryseobacterium group</taxon>
        <taxon>Chryseobacterium</taxon>
    </lineage>
</organism>
<dbReference type="OrthoDB" id="330204at2"/>
<name>A0A1N7I635_9FLAO</name>
<evidence type="ECO:0000313" key="1">
    <source>
        <dbReference type="EMBL" id="SIS32528.1"/>
    </source>
</evidence>
<gene>
    <name evidence="1" type="ORF">SAMN05421639_102253</name>
</gene>
<accession>A0A1N7I635</accession>
<dbReference type="Proteomes" id="UP000186373">
    <property type="component" value="Unassembled WGS sequence"/>
</dbReference>
<keyword evidence="2" id="KW-1185">Reference proteome</keyword>
<dbReference type="EMBL" id="FTNY01000002">
    <property type="protein sequence ID" value="SIS32528.1"/>
    <property type="molecule type" value="Genomic_DNA"/>
</dbReference>
<proteinExistence type="predicted"/>
<reference evidence="2" key="1">
    <citation type="submission" date="2017-01" db="EMBL/GenBank/DDBJ databases">
        <authorList>
            <person name="Varghese N."/>
            <person name="Submissions S."/>
        </authorList>
    </citation>
    <scope>NUCLEOTIDE SEQUENCE [LARGE SCALE GENOMIC DNA]</scope>
    <source>
        <strain evidence="2">DSM 17126</strain>
    </source>
</reference>
<sequence length="97" mass="11345">MGRYMICIELQYATFEDYQSLHKAMANINAPRSIQDLFTGEWFKLPRSQYHYVGIIQDKEIMLNLVRDTVQQISQNYQIVVTGDDGSAWVELEKIII</sequence>
<evidence type="ECO:0000313" key="2">
    <source>
        <dbReference type="Proteomes" id="UP000186373"/>
    </source>
</evidence>
<protein>
    <submittedName>
        <fullName evidence="1">Uncharacterized protein</fullName>
    </submittedName>
</protein>
<dbReference type="AlphaFoldDB" id="A0A1N7I635"/>
<dbReference type="RefSeq" id="WP_076505904.1">
    <property type="nucleotide sequence ID" value="NZ_FTNY01000002.1"/>
</dbReference>